<evidence type="ECO:0000313" key="1">
    <source>
        <dbReference type="EMBL" id="AEK38504.1"/>
    </source>
</evidence>
<reference evidence="1 2" key="1">
    <citation type="journal article" date="2011" name="J. Bacteriol.">
        <title>Whole genome sequence of the rifamycin B-producing strain Amycolatopsis mediterranei S699.</title>
        <authorList>
            <person name="Verma M."/>
            <person name="Kaur J."/>
            <person name="Kumar M."/>
            <person name="Kumari K."/>
            <person name="Saxena A."/>
            <person name="Anand S."/>
            <person name="Nigam A."/>
            <person name="Ravi V."/>
            <person name="Raghuvanshi S."/>
            <person name="Khurana P."/>
            <person name="Tyagi A.K."/>
            <person name="Khurana J.P."/>
            <person name="Lal R."/>
        </authorList>
    </citation>
    <scope>NUCLEOTIDE SEQUENCE [LARGE SCALE GENOMIC DNA]</scope>
    <source>
        <strain evidence="1 2">S699</strain>
    </source>
</reference>
<name>A0A9R0U3S7_AMYMS</name>
<protein>
    <submittedName>
        <fullName evidence="1">Uncharacterized protein</fullName>
    </submittedName>
</protein>
<accession>A0A9R0U3S7</accession>
<sequence length="41" mass="4477">MIRPGLLLLEAWGVFKQHEALAAGARALVMIGDVIMDFGEH</sequence>
<proteinExistence type="predicted"/>
<dbReference type="Proteomes" id="UP000006138">
    <property type="component" value="Chromosome"/>
</dbReference>
<gene>
    <name evidence="1" type="ordered locus">RAM_00045</name>
</gene>
<dbReference type="AlphaFoldDB" id="A0A9R0U3S7"/>
<organism evidence="1 2">
    <name type="scientific">Amycolatopsis mediterranei (strain S699)</name>
    <name type="common">Nocardia mediterranei</name>
    <dbReference type="NCBI Taxonomy" id="713604"/>
    <lineage>
        <taxon>Bacteria</taxon>
        <taxon>Bacillati</taxon>
        <taxon>Actinomycetota</taxon>
        <taxon>Actinomycetes</taxon>
        <taxon>Pseudonocardiales</taxon>
        <taxon>Pseudonocardiaceae</taxon>
        <taxon>Amycolatopsis</taxon>
    </lineage>
</organism>
<keyword evidence="2" id="KW-1185">Reference proteome</keyword>
<evidence type="ECO:0000313" key="2">
    <source>
        <dbReference type="Proteomes" id="UP000006138"/>
    </source>
</evidence>
<dbReference type="EMBL" id="CP002896">
    <property type="protein sequence ID" value="AEK38504.1"/>
    <property type="molecule type" value="Genomic_DNA"/>
</dbReference>
<dbReference type="KEGG" id="amn:RAM_00045"/>